<evidence type="ECO:0000256" key="1">
    <source>
        <dbReference type="ARBA" id="ARBA00004177"/>
    </source>
</evidence>
<accession>A0A1E4RQC1</accession>
<dbReference type="PANTHER" id="PTHR23030:SF30">
    <property type="entry name" value="TYROSINE-PROTEIN PHOSPHATASE NON-RECEPTOR TYPE 23"/>
    <property type="match status" value="1"/>
</dbReference>
<organism evidence="9 10">
    <name type="scientific">Hyphopichia burtonii NRRL Y-1933</name>
    <dbReference type="NCBI Taxonomy" id="984485"/>
    <lineage>
        <taxon>Eukaryota</taxon>
        <taxon>Fungi</taxon>
        <taxon>Dikarya</taxon>
        <taxon>Ascomycota</taxon>
        <taxon>Saccharomycotina</taxon>
        <taxon>Pichiomycetes</taxon>
        <taxon>Debaryomycetaceae</taxon>
        <taxon>Hyphopichia</taxon>
    </lineage>
</organism>
<dbReference type="SMART" id="SM01041">
    <property type="entry name" value="BRO1"/>
    <property type="match status" value="1"/>
</dbReference>
<dbReference type="Proteomes" id="UP000095085">
    <property type="component" value="Unassembled WGS sequence"/>
</dbReference>
<dbReference type="STRING" id="984485.A0A1E4RQC1"/>
<feature type="region of interest" description="Disordered" evidence="7">
    <location>
        <begin position="253"/>
        <end position="278"/>
    </location>
</feature>
<dbReference type="PROSITE" id="PS51180">
    <property type="entry name" value="BRO1"/>
    <property type="match status" value="1"/>
</dbReference>
<dbReference type="InterPro" id="IPR025304">
    <property type="entry name" value="ALIX_V_dom"/>
</dbReference>
<keyword evidence="10" id="KW-1185">Reference proteome</keyword>
<keyword evidence="3" id="KW-0963">Cytoplasm</keyword>
<dbReference type="CDD" id="cd09242">
    <property type="entry name" value="BRO1_ScBro1_like"/>
    <property type="match status" value="1"/>
</dbReference>
<dbReference type="RefSeq" id="XP_020078493.1">
    <property type="nucleotide sequence ID" value="XM_020218255.1"/>
</dbReference>
<evidence type="ECO:0000313" key="10">
    <source>
        <dbReference type="Proteomes" id="UP000095085"/>
    </source>
</evidence>
<keyword evidence="4" id="KW-0967">Endosome</keyword>
<comment type="subcellular location">
    <subcellularLocation>
        <location evidence="2">Cytoplasm</location>
    </subcellularLocation>
    <subcellularLocation>
        <location evidence="1">Endosome</location>
    </subcellularLocation>
</comment>
<dbReference type="Gene3D" id="1.20.140.50">
    <property type="entry name" value="alix/aip1 like domains"/>
    <property type="match status" value="1"/>
</dbReference>
<name>A0A1E4RQC1_9ASCO</name>
<feature type="compositionally biased region" description="Polar residues" evidence="7">
    <location>
        <begin position="863"/>
        <end position="873"/>
    </location>
</feature>
<evidence type="ECO:0000256" key="2">
    <source>
        <dbReference type="ARBA" id="ARBA00004496"/>
    </source>
</evidence>
<proteinExistence type="predicted"/>
<dbReference type="Pfam" id="PF13949">
    <property type="entry name" value="ALIX_LYPXL_bnd"/>
    <property type="match status" value="1"/>
</dbReference>
<dbReference type="GeneID" id="30992805"/>
<reference evidence="10" key="1">
    <citation type="submission" date="2016-05" db="EMBL/GenBank/DDBJ databases">
        <title>Comparative genomics of biotechnologically important yeasts.</title>
        <authorList>
            <consortium name="DOE Joint Genome Institute"/>
            <person name="Riley R."/>
            <person name="Haridas S."/>
            <person name="Wolfe K.H."/>
            <person name="Lopes M.R."/>
            <person name="Hittinger C.T."/>
            <person name="Goker M."/>
            <person name="Salamov A."/>
            <person name="Wisecaver J."/>
            <person name="Long T.M."/>
            <person name="Aerts A.L."/>
            <person name="Barry K."/>
            <person name="Choi C."/>
            <person name="Clum A."/>
            <person name="Coughlan A.Y."/>
            <person name="Deshpande S."/>
            <person name="Douglass A.P."/>
            <person name="Hanson S.J."/>
            <person name="Klenk H.-P."/>
            <person name="Labutti K."/>
            <person name="Lapidus A."/>
            <person name="Lindquist E."/>
            <person name="Lipzen A."/>
            <person name="Meier-Kolthoff J.P."/>
            <person name="Ohm R.A."/>
            <person name="Otillar R.P."/>
            <person name="Pangilinan J."/>
            <person name="Peng Y."/>
            <person name="Rokas A."/>
            <person name="Rosa C.A."/>
            <person name="Scheuner C."/>
            <person name="Sibirny A.A."/>
            <person name="Slot J.C."/>
            <person name="Stielow J.B."/>
            <person name="Sun H."/>
            <person name="Kurtzman C.P."/>
            <person name="Blackwell M."/>
            <person name="Grigoriev I.V."/>
            <person name="Jeffries T.W."/>
        </authorList>
    </citation>
    <scope>NUCLEOTIDE SEQUENCE [LARGE SCALE GENOMIC DNA]</scope>
    <source>
        <strain evidence="10">NRRL Y-1933</strain>
    </source>
</reference>
<feature type="region of interest" description="Disordered" evidence="7">
    <location>
        <begin position="856"/>
        <end position="925"/>
    </location>
</feature>
<dbReference type="Pfam" id="PF03097">
    <property type="entry name" value="BRO1"/>
    <property type="match status" value="1"/>
</dbReference>
<dbReference type="PANTHER" id="PTHR23030">
    <property type="entry name" value="PCD6 INTERACTING PROTEIN-RELATED"/>
    <property type="match status" value="1"/>
</dbReference>
<feature type="domain" description="BRO1" evidence="8">
    <location>
        <begin position="4"/>
        <end position="460"/>
    </location>
</feature>
<dbReference type="InterPro" id="IPR004328">
    <property type="entry name" value="BRO1_dom"/>
</dbReference>
<evidence type="ECO:0000256" key="4">
    <source>
        <dbReference type="ARBA" id="ARBA00022753"/>
    </source>
</evidence>
<gene>
    <name evidence="9" type="ORF">HYPBUDRAFT_103355</name>
</gene>
<sequence length="938" mass="108034">MRTYLFPIPSKKTDDVNWTKPLNNYLLSIYGNTSEYQEDLSQFNKLRQDIRGVHADLTGIRLYFKYYSQLELLDLRISFTTVNRHKKITFNWYDAFDQLSEHKQYALPFEKACILFNLGSILSKYAIHQYELSQSSNENADSLFKEAVQYFQQLAGIYQFLNENFLHAPSPDLSLSTVNFLKNINLAQSQEIFNLKVISGDLDQSKNSLISKLCRSTSNYYDDCFNCVSHLLNHHENSVGPSSTYAIVEDGLDDEDEEDSDSKPTDEYDPDSQANSVPDNKVTAQIDSLWIAIIQFKCYYYKSLAFYFHGLQLETLRKYGESIAYLNKSQEIISEIPSALLLKIGKAGISGTYELLDNYKYHKDAVLIKLKDLNKDNDLIYHEIVPSTVTLPDIKPMDSAKIIPINKIPIFNEINESNYSNFLNNVVPINIHELLSYYSEEKLQLLRNELDEVDVSNEELSLVLEYLKMPKALINLKEIVNNKKINEEEKKLGIDPSIAEKVDKIHFGFNLDQSNKSQIEQLRKQAMGLISETDSLIGVNATFLKYKDDLIKVKKWLYDASNSDTKLFGLINNEHQYLYGVLGQGSKSSEFKQLFHLDSKAETKKPSQNEVSLLDIDDRELNREEDEQTRIEQEIKLIEDTLHDLNVIKTNKQKLIETFKKEIHNDDISDILILNCKIKSTSEIKSLIFPEELKKFRPYSDELDKLIGKQNEYVENLKVRWNQLNKNPKVQEVQSLNQFQNDLVKSQTDKINTFYSNNWQPYHEGLKKGVEIYKQLVQYVEGIKIKLINDQQQQQQQQQLMRGSSITEQLGKMSLNQSQIQSPNFTGQEQYTGQQYQQYPQQYSNQQYAQTQAPYYSQPPMLQPTSATGTFGNDYSRPPALPPKRPSEQSATANANLTGGSIGNQPAHPNTNIPSSNLIYDQPSTYQPNMYNFFSNGS</sequence>
<dbReference type="Gene3D" id="1.25.40.280">
    <property type="entry name" value="alix/aip1 like domains"/>
    <property type="match status" value="1"/>
</dbReference>
<dbReference type="EMBL" id="KV454538">
    <property type="protein sequence ID" value="ODV69426.1"/>
    <property type="molecule type" value="Genomic_DNA"/>
</dbReference>
<evidence type="ECO:0000256" key="6">
    <source>
        <dbReference type="SAM" id="Coils"/>
    </source>
</evidence>
<feature type="compositionally biased region" description="Polar residues" evidence="7">
    <location>
        <begin position="888"/>
        <end position="925"/>
    </location>
</feature>
<dbReference type="GO" id="GO:0005768">
    <property type="term" value="C:endosome"/>
    <property type="evidence" value="ECO:0007669"/>
    <property type="project" value="UniProtKB-SubCell"/>
</dbReference>
<evidence type="ECO:0000313" key="9">
    <source>
        <dbReference type="EMBL" id="ODV69426.1"/>
    </source>
</evidence>
<dbReference type="AlphaFoldDB" id="A0A1E4RQC1"/>
<evidence type="ECO:0000256" key="3">
    <source>
        <dbReference type="ARBA" id="ARBA00022490"/>
    </source>
</evidence>
<protein>
    <recommendedName>
        <fullName evidence="5">BRO domain-containing protein 1</fullName>
    </recommendedName>
</protein>
<evidence type="ECO:0000256" key="5">
    <source>
        <dbReference type="ARBA" id="ARBA00041284"/>
    </source>
</evidence>
<dbReference type="GO" id="GO:0043328">
    <property type="term" value="P:protein transport to vacuole involved in ubiquitin-dependent protein catabolic process via the multivesicular body sorting pathway"/>
    <property type="evidence" value="ECO:0007669"/>
    <property type="project" value="TreeGrafter"/>
</dbReference>
<evidence type="ECO:0000259" key="8">
    <source>
        <dbReference type="PROSITE" id="PS51180"/>
    </source>
</evidence>
<keyword evidence="6" id="KW-0175">Coiled coil</keyword>
<dbReference type="Gene3D" id="1.20.120.560">
    <property type="entry name" value="alix/aip1 in complex with the ypdl late domain"/>
    <property type="match status" value="1"/>
</dbReference>
<feature type="coiled-coil region" evidence="6">
    <location>
        <begin position="614"/>
        <end position="641"/>
    </location>
</feature>
<evidence type="ECO:0000256" key="7">
    <source>
        <dbReference type="SAM" id="MobiDB-lite"/>
    </source>
</evidence>
<dbReference type="OrthoDB" id="2141925at2759"/>
<dbReference type="InterPro" id="IPR038499">
    <property type="entry name" value="BRO1_sf"/>
</dbReference>